<accession>A0A0C3GAG4</accession>
<sequence>MGYGQSRSSIFKWTAYLKLLSDLREKGAATFLLCRTSEFKSYFFQHAKDLDVLLSWNKVYDFPLRQLRLRAIAEEAGDFSGKSDIEERSIYDRLHAPHNMRWGDHLTHWDQDSAEHD</sequence>
<organism evidence="1 2">
    <name type="scientific">Oidiodendron maius (strain Zn)</name>
    <dbReference type="NCBI Taxonomy" id="913774"/>
    <lineage>
        <taxon>Eukaryota</taxon>
        <taxon>Fungi</taxon>
        <taxon>Dikarya</taxon>
        <taxon>Ascomycota</taxon>
        <taxon>Pezizomycotina</taxon>
        <taxon>Leotiomycetes</taxon>
        <taxon>Leotiomycetes incertae sedis</taxon>
        <taxon>Myxotrichaceae</taxon>
        <taxon>Oidiodendron</taxon>
    </lineage>
</organism>
<protein>
    <submittedName>
        <fullName evidence="1">Uncharacterized protein</fullName>
    </submittedName>
</protein>
<dbReference type="Proteomes" id="UP000054321">
    <property type="component" value="Unassembled WGS sequence"/>
</dbReference>
<dbReference type="HOGENOM" id="CLU_2090539_0_0_1"/>
<dbReference type="EMBL" id="KN832898">
    <property type="protein sequence ID" value="KIM93180.1"/>
    <property type="molecule type" value="Genomic_DNA"/>
</dbReference>
<name>A0A0C3GAG4_OIDMZ</name>
<reference evidence="2" key="2">
    <citation type="submission" date="2015-01" db="EMBL/GenBank/DDBJ databases">
        <title>Evolutionary Origins and Diversification of the Mycorrhizal Mutualists.</title>
        <authorList>
            <consortium name="DOE Joint Genome Institute"/>
            <consortium name="Mycorrhizal Genomics Consortium"/>
            <person name="Kohler A."/>
            <person name="Kuo A."/>
            <person name="Nagy L.G."/>
            <person name="Floudas D."/>
            <person name="Copeland A."/>
            <person name="Barry K.W."/>
            <person name="Cichocki N."/>
            <person name="Veneault-Fourrey C."/>
            <person name="LaButti K."/>
            <person name="Lindquist E.A."/>
            <person name="Lipzen A."/>
            <person name="Lundell T."/>
            <person name="Morin E."/>
            <person name="Murat C."/>
            <person name="Riley R."/>
            <person name="Ohm R."/>
            <person name="Sun H."/>
            <person name="Tunlid A."/>
            <person name="Henrissat B."/>
            <person name="Grigoriev I.V."/>
            <person name="Hibbett D.S."/>
            <person name="Martin F."/>
        </authorList>
    </citation>
    <scope>NUCLEOTIDE SEQUENCE [LARGE SCALE GENOMIC DNA]</scope>
    <source>
        <strain evidence="2">Zn</strain>
    </source>
</reference>
<dbReference type="InParanoid" id="A0A0C3GAG4"/>
<keyword evidence="2" id="KW-1185">Reference proteome</keyword>
<reference evidence="1 2" key="1">
    <citation type="submission" date="2014-04" db="EMBL/GenBank/DDBJ databases">
        <authorList>
            <consortium name="DOE Joint Genome Institute"/>
            <person name="Kuo A."/>
            <person name="Martino E."/>
            <person name="Perotto S."/>
            <person name="Kohler A."/>
            <person name="Nagy L.G."/>
            <person name="Floudas D."/>
            <person name="Copeland A."/>
            <person name="Barry K.W."/>
            <person name="Cichocki N."/>
            <person name="Veneault-Fourrey C."/>
            <person name="LaButti K."/>
            <person name="Lindquist E.A."/>
            <person name="Lipzen A."/>
            <person name="Lundell T."/>
            <person name="Morin E."/>
            <person name="Murat C."/>
            <person name="Sun H."/>
            <person name="Tunlid A."/>
            <person name="Henrissat B."/>
            <person name="Grigoriev I.V."/>
            <person name="Hibbett D.S."/>
            <person name="Martin F."/>
            <person name="Nordberg H.P."/>
            <person name="Cantor M.N."/>
            <person name="Hua S.X."/>
        </authorList>
    </citation>
    <scope>NUCLEOTIDE SEQUENCE [LARGE SCALE GENOMIC DNA]</scope>
    <source>
        <strain evidence="1 2">Zn</strain>
    </source>
</reference>
<evidence type="ECO:0000313" key="1">
    <source>
        <dbReference type="EMBL" id="KIM93180.1"/>
    </source>
</evidence>
<evidence type="ECO:0000313" key="2">
    <source>
        <dbReference type="Proteomes" id="UP000054321"/>
    </source>
</evidence>
<proteinExistence type="predicted"/>
<dbReference type="AlphaFoldDB" id="A0A0C3GAG4"/>
<gene>
    <name evidence="1" type="ORF">OIDMADRAFT_21550</name>
</gene>
<feature type="non-terminal residue" evidence="1">
    <location>
        <position position="117"/>
    </location>
</feature>
<dbReference type="STRING" id="913774.A0A0C3GAG4"/>
<dbReference type="OrthoDB" id="3547251at2759"/>